<dbReference type="InterPro" id="IPR046884">
    <property type="entry name" value="MnmA-like_central"/>
</dbReference>
<dbReference type="NCBIfam" id="NF001138">
    <property type="entry name" value="PRK00143.1"/>
    <property type="match status" value="1"/>
</dbReference>
<comment type="subcellular location">
    <subcellularLocation>
        <location evidence="9">Cytoplasm</location>
    </subcellularLocation>
</comment>
<evidence type="ECO:0000313" key="13">
    <source>
        <dbReference type="Proteomes" id="UP000051096"/>
    </source>
</evidence>
<dbReference type="Proteomes" id="UP000051096">
    <property type="component" value="Unassembled WGS sequence"/>
</dbReference>
<evidence type="ECO:0000256" key="2">
    <source>
        <dbReference type="ARBA" id="ARBA00022679"/>
    </source>
</evidence>
<keyword evidence="9" id="KW-0963">Cytoplasm</keyword>
<comment type="similarity">
    <text evidence="9">Belongs to the MnmA/TRMU family.</text>
</comment>
<feature type="domain" description="tRNA-specific 2-thiouridylase MnmA-like central" evidence="11">
    <location>
        <begin position="194"/>
        <end position="256"/>
    </location>
</feature>
<dbReference type="PANTHER" id="PTHR11933:SF5">
    <property type="entry name" value="MITOCHONDRIAL TRNA-SPECIFIC 2-THIOURIDYLASE 1"/>
    <property type="match status" value="1"/>
</dbReference>
<comment type="caution">
    <text evidence="9">Lacks conserved residue(s) required for the propagation of feature annotation.</text>
</comment>
<comment type="caution">
    <text evidence="12">The sequence shown here is derived from an EMBL/GenBank/DDBJ whole genome shotgun (WGS) entry which is preliminary data.</text>
</comment>
<dbReference type="GO" id="GO:0002143">
    <property type="term" value="P:tRNA wobble position uridine thiolation"/>
    <property type="evidence" value="ECO:0007669"/>
    <property type="project" value="TreeGrafter"/>
</dbReference>
<dbReference type="EC" id="2.8.1.13" evidence="9"/>
<feature type="site" description="Interaction with tRNA" evidence="9">
    <location>
        <position position="322"/>
    </location>
</feature>
<feature type="region of interest" description="Interaction with tRNA" evidence="9">
    <location>
        <begin position="289"/>
        <end position="290"/>
    </location>
</feature>
<dbReference type="CDD" id="cd01998">
    <property type="entry name" value="MnmA_TRMU-like"/>
    <property type="match status" value="1"/>
</dbReference>
<dbReference type="PANTHER" id="PTHR11933">
    <property type="entry name" value="TRNA 5-METHYLAMINOMETHYL-2-THIOURIDYLATE -METHYLTRANSFERASE"/>
    <property type="match status" value="1"/>
</dbReference>
<evidence type="ECO:0000256" key="3">
    <source>
        <dbReference type="ARBA" id="ARBA00022694"/>
    </source>
</evidence>
<dbReference type="FunFam" id="2.30.30.280:FF:000001">
    <property type="entry name" value="tRNA-specific 2-thiouridylase MnmA"/>
    <property type="match status" value="1"/>
</dbReference>
<protein>
    <recommendedName>
        <fullName evidence="9">tRNA-specific 2-thiouridylase MnmA</fullName>
        <ecNumber evidence="9">2.8.1.13</ecNumber>
    </recommendedName>
</protein>
<dbReference type="GO" id="GO:0005737">
    <property type="term" value="C:cytoplasm"/>
    <property type="evidence" value="ECO:0007669"/>
    <property type="project" value="UniProtKB-SubCell"/>
</dbReference>
<sequence length="342" mass="38055">MEKVLVAMSGGVDSATAAAVLKRTGHQVEGAVMVFEGVTDDAIQCAKASAKRLNIPFHCVDLTEEFRSKIIQDFIHEYSQGRTPNPCILCNEGIKFGAFMKIAESRGFTKVATGHYAVIGADRRRLLLKRGRDKNEQSYFLYRLNQQQLARTLLPMGQYTKAQTRALAHEFGLPTAYRTKSQDVCFIPDNDVVAFLRKYVSQRPGPILNKDGHVIGEHQGIIGYTCGQRRGIGLSRSEPYYVTKIDFEQNALYVGDKDDVYHTQLIAADVRFIPYDTLEKNIEVMAKPRYVAPLTKAFVEPLSNNRVKVTFAKAQLAPTPGQSVVFYQGTIVVGGGIIEEVL</sequence>
<dbReference type="HAMAP" id="MF_00144">
    <property type="entry name" value="tRNA_thiouridyl_MnmA"/>
    <property type="match status" value="1"/>
</dbReference>
<evidence type="ECO:0000256" key="6">
    <source>
        <dbReference type="ARBA" id="ARBA00022884"/>
    </source>
</evidence>
<dbReference type="InterPro" id="IPR004506">
    <property type="entry name" value="MnmA-like"/>
</dbReference>
<dbReference type="Pfam" id="PF20258">
    <property type="entry name" value="tRNA_Me_trans_C"/>
    <property type="match status" value="1"/>
</dbReference>
<dbReference type="Gene3D" id="2.30.30.280">
    <property type="entry name" value="Adenine nucleotide alpha hydrolases-like domains"/>
    <property type="match status" value="1"/>
</dbReference>
<dbReference type="GO" id="GO:0000049">
    <property type="term" value="F:tRNA binding"/>
    <property type="evidence" value="ECO:0007669"/>
    <property type="project" value="UniProtKB-KW"/>
</dbReference>
<proteinExistence type="inferred from homology"/>
<evidence type="ECO:0000259" key="11">
    <source>
        <dbReference type="Pfam" id="PF20259"/>
    </source>
</evidence>
<dbReference type="Pfam" id="PF03054">
    <property type="entry name" value="tRNA_Me_trans"/>
    <property type="match status" value="1"/>
</dbReference>
<dbReference type="InterPro" id="IPR014729">
    <property type="entry name" value="Rossmann-like_a/b/a_fold"/>
</dbReference>
<evidence type="ECO:0000313" key="12">
    <source>
        <dbReference type="EMBL" id="KPK69022.1"/>
    </source>
</evidence>
<evidence type="ECO:0000256" key="4">
    <source>
        <dbReference type="ARBA" id="ARBA00022741"/>
    </source>
</evidence>
<dbReference type="Pfam" id="PF20259">
    <property type="entry name" value="tRNA_Me_trans_M"/>
    <property type="match status" value="1"/>
</dbReference>
<feature type="site" description="Interaction with tRNA" evidence="9">
    <location>
        <position position="115"/>
    </location>
</feature>
<feature type="binding site" evidence="9">
    <location>
        <position position="33"/>
    </location>
    <ligand>
        <name>ATP</name>
        <dbReference type="ChEBI" id="CHEBI:30616"/>
    </ligand>
</feature>
<gene>
    <name evidence="9" type="primary">mnmA</name>
    <name evidence="12" type="ORF">AMJ87_11050</name>
</gene>
<keyword evidence="7" id="KW-1015">Disulfide bond</keyword>
<feature type="active site" description="Nucleophile" evidence="9">
    <location>
        <position position="90"/>
    </location>
</feature>
<evidence type="ECO:0000259" key="10">
    <source>
        <dbReference type="Pfam" id="PF20258"/>
    </source>
</evidence>
<name>A0A0S8G823_UNCW3</name>
<dbReference type="GO" id="GO:0005524">
    <property type="term" value="F:ATP binding"/>
    <property type="evidence" value="ECO:0007669"/>
    <property type="project" value="UniProtKB-KW"/>
</dbReference>
<dbReference type="EMBL" id="LJUO01000142">
    <property type="protein sequence ID" value="KPK69022.1"/>
    <property type="molecule type" value="Genomic_DNA"/>
</dbReference>
<accession>A0A0S8G823</accession>
<dbReference type="AlphaFoldDB" id="A0A0S8G823"/>
<keyword evidence="6 9" id="KW-0694">RNA-binding</keyword>
<dbReference type="PATRIC" id="fig|1703780.3.peg.1642"/>
<dbReference type="GO" id="GO:0103016">
    <property type="term" value="F:tRNA-uridine 2-sulfurtransferase activity"/>
    <property type="evidence" value="ECO:0007669"/>
    <property type="project" value="UniProtKB-EC"/>
</dbReference>
<feature type="binding site" evidence="9">
    <location>
        <position position="114"/>
    </location>
    <ligand>
        <name>ATP</name>
        <dbReference type="ChEBI" id="CHEBI:30616"/>
    </ligand>
</feature>
<evidence type="ECO:0000256" key="5">
    <source>
        <dbReference type="ARBA" id="ARBA00022840"/>
    </source>
</evidence>
<keyword evidence="2 9" id="KW-0808">Transferase</keyword>
<evidence type="ECO:0000256" key="1">
    <source>
        <dbReference type="ARBA" id="ARBA00022555"/>
    </source>
</evidence>
<dbReference type="Gene3D" id="2.40.30.10">
    <property type="entry name" value="Translation factors"/>
    <property type="match status" value="1"/>
</dbReference>
<feature type="active site" description="Cysteine persulfide intermediate" evidence="9">
    <location>
        <position position="185"/>
    </location>
</feature>
<evidence type="ECO:0000256" key="7">
    <source>
        <dbReference type="ARBA" id="ARBA00023157"/>
    </source>
</evidence>
<keyword evidence="5 9" id="KW-0067">ATP-binding</keyword>
<feature type="domain" description="tRNA-specific 2-thiouridylase MnmA-like C-terminal" evidence="10">
    <location>
        <begin position="264"/>
        <end position="338"/>
    </location>
</feature>
<feature type="binding site" evidence="9">
    <location>
        <begin position="7"/>
        <end position="14"/>
    </location>
    <ligand>
        <name>ATP</name>
        <dbReference type="ChEBI" id="CHEBI:30616"/>
    </ligand>
</feature>
<dbReference type="Gene3D" id="3.40.50.620">
    <property type="entry name" value="HUPs"/>
    <property type="match status" value="1"/>
</dbReference>
<keyword evidence="4 9" id="KW-0547">Nucleotide-binding</keyword>
<dbReference type="NCBIfam" id="TIGR00420">
    <property type="entry name" value="trmU"/>
    <property type="match status" value="1"/>
</dbReference>
<evidence type="ECO:0000256" key="9">
    <source>
        <dbReference type="HAMAP-Rule" id="MF_00144"/>
    </source>
</evidence>
<reference evidence="12 13" key="1">
    <citation type="journal article" date="2015" name="Microbiome">
        <title>Genomic resolution of linkages in carbon, nitrogen, and sulfur cycling among widespread estuary sediment bacteria.</title>
        <authorList>
            <person name="Baker B.J."/>
            <person name="Lazar C.S."/>
            <person name="Teske A.P."/>
            <person name="Dick G.J."/>
        </authorList>
    </citation>
    <scope>NUCLEOTIDE SEQUENCE [LARGE SCALE GENOMIC DNA]</scope>
    <source>
        <strain evidence="12">SM23_60</strain>
    </source>
</reference>
<dbReference type="SUPFAM" id="SSF52402">
    <property type="entry name" value="Adenine nucleotide alpha hydrolases-like"/>
    <property type="match status" value="1"/>
</dbReference>
<dbReference type="InterPro" id="IPR023382">
    <property type="entry name" value="MnmA-like_central_sf"/>
</dbReference>
<evidence type="ECO:0000256" key="8">
    <source>
        <dbReference type="ARBA" id="ARBA00051542"/>
    </source>
</evidence>
<organism evidence="12 13">
    <name type="scientific">candidate division WOR_3 bacterium SM23_60</name>
    <dbReference type="NCBI Taxonomy" id="1703780"/>
    <lineage>
        <taxon>Bacteria</taxon>
        <taxon>Bacteria division WOR-3</taxon>
    </lineage>
</organism>
<keyword evidence="3 9" id="KW-0819">tRNA processing</keyword>
<dbReference type="InterPro" id="IPR046885">
    <property type="entry name" value="MnmA-like_C"/>
</dbReference>
<keyword evidence="1 9" id="KW-0820">tRNA-binding</keyword>
<comment type="function">
    <text evidence="9">Catalyzes the 2-thiolation of uridine at the wobble position (U34) of tRNA, leading to the formation of s(2)U34.</text>
</comment>
<comment type="catalytic activity">
    <reaction evidence="8 9">
        <text>S-sulfanyl-L-cysteinyl-[protein] + uridine(34) in tRNA + AH2 + ATP = 2-thiouridine(34) in tRNA + L-cysteinyl-[protein] + A + AMP + diphosphate + H(+)</text>
        <dbReference type="Rhea" id="RHEA:47032"/>
        <dbReference type="Rhea" id="RHEA-COMP:10131"/>
        <dbReference type="Rhea" id="RHEA-COMP:11726"/>
        <dbReference type="Rhea" id="RHEA-COMP:11727"/>
        <dbReference type="Rhea" id="RHEA-COMP:11728"/>
        <dbReference type="ChEBI" id="CHEBI:13193"/>
        <dbReference type="ChEBI" id="CHEBI:15378"/>
        <dbReference type="ChEBI" id="CHEBI:17499"/>
        <dbReference type="ChEBI" id="CHEBI:29950"/>
        <dbReference type="ChEBI" id="CHEBI:30616"/>
        <dbReference type="ChEBI" id="CHEBI:33019"/>
        <dbReference type="ChEBI" id="CHEBI:61963"/>
        <dbReference type="ChEBI" id="CHEBI:65315"/>
        <dbReference type="ChEBI" id="CHEBI:87170"/>
        <dbReference type="ChEBI" id="CHEBI:456215"/>
        <dbReference type="EC" id="2.8.1.13"/>
    </reaction>
</comment>